<protein>
    <submittedName>
        <fullName evidence="1">Uncharacterized protein</fullName>
    </submittedName>
</protein>
<proteinExistence type="predicted"/>
<keyword evidence="2" id="KW-1185">Reference proteome</keyword>
<dbReference type="Proteomes" id="UP000471465">
    <property type="component" value="Unassembled WGS sequence"/>
</dbReference>
<name>A0A6N7BWK8_9GAMM</name>
<evidence type="ECO:0000313" key="2">
    <source>
        <dbReference type="Proteomes" id="UP000471465"/>
    </source>
</evidence>
<sequence length="64" mass="7219">MISKTLYMGEHESSLDVVVRGSGIYITDADDDETICIPHDRLQSVKDSIDSMVAEHNQLLRNKK</sequence>
<reference evidence="1 2" key="1">
    <citation type="submission" date="2019-09" db="EMBL/GenBank/DDBJ databases">
        <title>Draft genome sequence of Psychrobacter nivimaris LAMA 639, in search for biotechnological relevant genes.</title>
        <authorList>
            <person name="Lima A.O.S."/>
            <person name="Staloch B.E.K."/>
            <person name="Freitas R.C."/>
            <person name="Niero H."/>
            <person name="Silva M.A.C."/>
        </authorList>
    </citation>
    <scope>NUCLEOTIDE SEQUENCE [LARGE SCALE GENOMIC DNA]</scope>
    <source>
        <strain evidence="1 2">LAMA 639</strain>
    </source>
</reference>
<dbReference type="AlphaFoldDB" id="A0A6N7BWK8"/>
<comment type="caution">
    <text evidence="1">The sequence shown here is derived from an EMBL/GenBank/DDBJ whole genome shotgun (WGS) entry which is preliminary data.</text>
</comment>
<accession>A0A6N7BWK8</accession>
<evidence type="ECO:0000313" key="1">
    <source>
        <dbReference type="EMBL" id="KAF0567422.1"/>
    </source>
</evidence>
<organism evidence="1 2">
    <name type="scientific">Psychrobacter nivimaris</name>
    <dbReference type="NCBI Taxonomy" id="281738"/>
    <lineage>
        <taxon>Bacteria</taxon>
        <taxon>Pseudomonadati</taxon>
        <taxon>Pseudomonadota</taxon>
        <taxon>Gammaproteobacteria</taxon>
        <taxon>Moraxellales</taxon>
        <taxon>Moraxellaceae</taxon>
        <taxon>Psychrobacter</taxon>
    </lineage>
</organism>
<dbReference type="EMBL" id="VZIZ01000049">
    <property type="protein sequence ID" value="KAF0567422.1"/>
    <property type="molecule type" value="Genomic_DNA"/>
</dbReference>
<dbReference type="RefSeq" id="WP_160023798.1">
    <property type="nucleotide sequence ID" value="NZ_VZIZ01000049.1"/>
</dbReference>
<gene>
    <name evidence="1" type="ORF">FQV37_2278</name>
</gene>